<dbReference type="GeneID" id="70186326"/>
<sequence>MLVKGQLTQDRIPCNNIQVKLRRAVFTTSCRSFFGFVNINLIHQSESYSSSSSSSPKSSGSSCERSSVSLQSSTERWTFRGELHTLLELLVLGWRLRMQAGGEYRPRFSGALSAVEGHIFEYVILRHDDLVVAVLVLMKVLDAELNGWHQDLHTRSLAAAPFSGIRRRLWLIGRVDTRVGSGWPSATVDEERLAACTLSPAIGKEAAGRLAPSRYHA</sequence>
<keyword evidence="3" id="KW-1185">Reference proteome</keyword>
<dbReference type="EMBL" id="JAGTJQ010000005">
    <property type="protein sequence ID" value="KAH7031172.1"/>
    <property type="molecule type" value="Genomic_DNA"/>
</dbReference>
<proteinExistence type="predicted"/>
<organism evidence="2 3">
    <name type="scientific">Microdochium trichocladiopsis</name>
    <dbReference type="NCBI Taxonomy" id="1682393"/>
    <lineage>
        <taxon>Eukaryota</taxon>
        <taxon>Fungi</taxon>
        <taxon>Dikarya</taxon>
        <taxon>Ascomycota</taxon>
        <taxon>Pezizomycotina</taxon>
        <taxon>Sordariomycetes</taxon>
        <taxon>Xylariomycetidae</taxon>
        <taxon>Xylariales</taxon>
        <taxon>Microdochiaceae</taxon>
        <taxon>Microdochium</taxon>
    </lineage>
</organism>
<comment type="caution">
    <text evidence="2">The sequence shown here is derived from an EMBL/GenBank/DDBJ whole genome shotgun (WGS) entry which is preliminary data.</text>
</comment>
<evidence type="ECO:0000313" key="2">
    <source>
        <dbReference type="EMBL" id="KAH7031172.1"/>
    </source>
</evidence>
<dbReference type="RefSeq" id="XP_046012852.1">
    <property type="nucleotide sequence ID" value="XM_046156780.1"/>
</dbReference>
<gene>
    <name evidence="2" type="ORF">B0I36DRAFT_349286</name>
</gene>
<dbReference type="Proteomes" id="UP000756346">
    <property type="component" value="Unassembled WGS sequence"/>
</dbReference>
<evidence type="ECO:0000313" key="3">
    <source>
        <dbReference type="Proteomes" id="UP000756346"/>
    </source>
</evidence>
<reference evidence="2" key="1">
    <citation type="journal article" date="2021" name="Nat. Commun.">
        <title>Genetic determinants of endophytism in the Arabidopsis root mycobiome.</title>
        <authorList>
            <person name="Mesny F."/>
            <person name="Miyauchi S."/>
            <person name="Thiergart T."/>
            <person name="Pickel B."/>
            <person name="Atanasova L."/>
            <person name="Karlsson M."/>
            <person name="Huettel B."/>
            <person name="Barry K.W."/>
            <person name="Haridas S."/>
            <person name="Chen C."/>
            <person name="Bauer D."/>
            <person name="Andreopoulos W."/>
            <person name="Pangilinan J."/>
            <person name="LaButti K."/>
            <person name="Riley R."/>
            <person name="Lipzen A."/>
            <person name="Clum A."/>
            <person name="Drula E."/>
            <person name="Henrissat B."/>
            <person name="Kohler A."/>
            <person name="Grigoriev I.V."/>
            <person name="Martin F.M."/>
            <person name="Hacquard S."/>
        </authorList>
    </citation>
    <scope>NUCLEOTIDE SEQUENCE</scope>
    <source>
        <strain evidence="2">MPI-CAGE-CH-0230</strain>
    </source>
</reference>
<feature type="region of interest" description="Disordered" evidence="1">
    <location>
        <begin position="47"/>
        <end position="67"/>
    </location>
</feature>
<evidence type="ECO:0000256" key="1">
    <source>
        <dbReference type="SAM" id="MobiDB-lite"/>
    </source>
</evidence>
<accession>A0A9P9BQR1</accession>
<protein>
    <submittedName>
        <fullName evidence="2">Uncharacterized protein</fullName>
    </submittedName>
</protein>
<name>A0A9P9BQR1_9PEZI</name>
<dbReference type="AlphaFoldDB" id="A0A9P9BQR1"/>